<organism evidence="1 2">
    <name type="scientific">Lysinibacillus mangiferihumi</name>
    <dbReference type="NCBI Taxonomy" id="1130819"/>
    <lineage>
        <taxon>Bacteria</taxon>
        <taxon>Bacillati</taxon>
        <taxon>Bacillota</taxon>
        <taxon>Bacilli</taxon>
        <taxon>Bacillales</taxon>
        <taxon>Bacillaceae</taxon>
        <taxon>Lysinibacillus</taxon>
    </lineage>
</organism>
<comment type="caution">
    <text evidence="1">The sequence shown here is derived from an EMBL/GenBank/DDBJ whole genome shotgun (WGS) entry which is preliminary data.</text>
</comment>
<evidence type="ECO:0000313" key="2">
    <source>
        <dbReference type="Proteomes" id="UP000308744"/>
    </source>
</evidence>
<protein>
    <submittedName>
        <fullName evidence="1">Uncharacterized protein</fullName>
    </submittedName>
</protein>
<reference evidence="1 2" key="1">
    <citation type="submission" date="2019-04" db="EMBL/GenBank/DDBJ databases">
        <title>Lysinibacillus genome sequencing.</title>
        <authorList>
            <person name="Dunlap C."/>
        </authorList>
    </citation>
    <scope>NUCLEOTIDE SEQUENCE [LARGE SCALE GENOMIC DNA]</scope>
    <source>
        <strain evidence="1 2">CCTCC AB 2010389</strain>
    </source>
</reference>
<dbReference type="Proteomes" id="UP000308744">
    <property type="component" value="Unassembled WGS sequence"/>
</dbReference>
<sequence length="166" mass="17810">MPEINLPTKATQDAIKTNVDNVNTNVTSVKNDVAIVKTNVATVNTNVNTLNTNVGTPTSSASSSTSGNAHAKLNWLLTNLQTLVSGRVVKSIQRGMRSREEVPDDTVSISTVDVSKTIVLLDGRKESSNGAVPVMLRSLSSTSFTVTSNVGGTSRYDYSWQVIEFY</sequence>
<dbReference type="EMBL" id="SZPU01000107">
    <property type="protein sequence ID" value="TKI53550.1"/>
    <property type="molecule type" value="Genomic_DNA"/>
</dbReference>
<dbReference type="RefSeq" id="WP_107896187.1">
    <property type="nucleotide sequence ID" value="NZ_PYWM01000018.1"/>
</dbReference>
<dbReference type="AlphaFoldDB" id="A0A4U2XZU3"/>
<accession>A0A4U2XZU3</accession>
<keyword evidence="2" id="KW-1185">Reference proteome</keyword>
<gene>
    <name evidence="1" type="ORF">FC756_23270</name>
</gene>
<name>A0A4U2XZU3_9BACI</name>
<dbReference type="Gene3D" id="1.20.5.320">
    <property type="entry name" value="6-Phosphogluconate Dehydrogenase, domain 3"/>
    <property type="match status" value="1"/>
</dbReference>
<proteinExistence type="predicted"/>
<evidence type="ECO:0000313" key="1">
    <source>
        <dbReference type="EMBL" id="TKI53550.1"/>
    </source>
</evidence>